<evidence type="ECO:0000256" key="9">
    <source>
        <dbReference type="ARBA" id="ARBA00025772"/>
    </source>
</evidence>
<comment type="similarity">
    <text evidence="9">Belongs to the GSP H family.</text>
</comment>
<keyword evidence="8 11" id="KW-0472">Membrane</keyword>
<dbReference type="RefSeq" id="WP_091815747.1">
    <property type="nucleotide sequence ID" value="NZ_FNNE01000008.1"/>
</dbReference>
<evidence type="ECO:0000256" key="1">
    <source>
        <dbReference type="ARBA" id="ARBA00004377"/>
    </source>
</evidence>
<evidence type="ECO:0000256" key="5">
    <source>
        <dbReference type="ARBA" id="ARBA00022519"/>
    </source>
</evidence>
<gene>
    <name evidence="13" type="ORF">SAMN04487960_108216</name>
</gene>
<evidence type="ECO:0000313" key="14">
    <source>
        <dbReference type="Proteomes" id="UP000199675"/>
    </source>
</evidence>
<dbReference type="PROSITE" id="PS00409">
    <property type="entry name" value="PROKAR_NTER_METHYL"/>
    <property type="match status" value="1"/>
</dbReference>
<feature type="transmembrane region" description="Helical" evidence="11">
    <location>
        <begin position="12"/>
        <end position="33"/>
    </location>
</feature>
<evidence type="ECO:0000256" key="4">
    <source>
        <dbReference type="ARBA" id="ARBA00022481"/>
    </source>
</evidence>
<dbReference type="Proteomes" id="UP000199675">
    <property type="component" value="Unassembled WGS sequence"/>
</dbReference>
<dbReference type="STRING" id="488533.SAMN04487960_108216"/>
<protein>
    <recommendedName>
        <fullName evidence="2">Type II secretion system protein H</fullName>
    </recommendedName>
    <alternativeName>
        <fullName evidence="10">General secretion pathway protein H</fullName>
    </alternativeName>
</protein>
<dbReference type="InterPro" id="IPR012902">
    <property type="entry name" value="N_methyl_site"/>
</dbReference>
<dbReference type="NCBIfam" id="TIGR02532">
    <property type="entry name" value="IV_pilin_GFxxxE"/>
    <property type="match status" value="1"/>
</dbReference>
<dbReference type="Pfam" id="PF12019">
    <property type="entry name" value="GspH"/>
    <property type="match status" value="1"/>
</dbReference>
<dbReference type="SUPFAM" id="SSF54523">
    <property type="entry name" value="Pili subunits"/>
    <property type="match status" value="1"/>
</dbReference>
<dbReference type="GO" id="GO:0005886">
    <property type="term" value="C:plasma membrane"/>
    <property type="evidence" value="ECO:0007669"/>
    <property type="project" value="UniProtKB-SubCell"/>
</dbReference>
<dbReference type="GO" id="GO:0015628">
    <property type="term" value="P:protein secretion by the type II secretion system"/>
    <property type="evidence" value="ECO:0007669"/>
    <property type="project" value="InterPro"/>
</dbReference>
<dbReference type="EMBL" id="FNNE01000008">
    <property type="protein sequence ID" value="SDX36877.1"/>
    <property type="molecule type" value="Genomic_DNA"/>
</dbReference>
<evidence type="ECO:0000256" key="6">
    <source>
        <dbReference type="ARBA" id="ARBA00022692"/>
    </source>
</evidence>
<evidence type="ECO:0000256" key="2">
    <source>
        <dbReference type="ARBA" id="ARBA00021549"/>
    </source>
</evidence>
<evidence type="ECO:0000256" key="10">
    <source>
        <dbReference type="ARBA" id="ARBA00030775"/>
    </source>
</evidence>
<comment type="subcellular location">
    <subcellularLocation>
        <location evidence="1">Cell inner membrane</location>
        <topology evidence="1">Single-pass membrane protein</topology>
    </subcellularLocation>
</comment>
<evidence type="ECO:0000256" key="7">
    <source>
        <dbReference type="ARBA" id="ARBA00022989"/>
    </source>
</evidence>
<feature type="domain" description="General secretion pathway GspH" evidence="12">
    <location>
        <begin position="47"/>
        <end position="160"/>
    </location>
</feature>
<evidence type="ECO:0000313" key="13">
    <source>
        <dbReference type="EMBL" id="SDX36877.1"/>
    </source>
</evidence>
<evidence type="ECO:0000256" key="11">
    <source>
        <dbReference type="SAM" id="Phobius"/>
    </source>
</evidence>
<reference evidence="13 14" key="1">
    <citation type="submission" date="2016-10" db="EMBL/GenBank/DDBJ databases">
        <authorList>
            <person name="de Groot N.N."/>
        </authorList>
    </citation>
    <scope>NUCLEOTIDE SEQUENCE [LARGE SCALE GENOMIC DNA]</scope>
    <source>
        <strain evidence="13 14">CGMCC 1.7059</strain>
    </source>
</reference>
<evidence type="ECO:0000256" key="3">
    <source>
        <dbReference type="ARBA" id="ARBA00022475"/>
    </source>
</evidence>
<dbReference type="InterPro" id="IPR045584">
    <property type="entry name" value="Pilin-like"/>
</dbReference>
<dbReference type="GO" id="GO:0015627">
    <property type="term" value="C:type II protein secretion system complex"/>
    <property type="evidence" value="ECO:0007669"/>
    <property type="project" value="InterPro"/>
</dbReference>
<accession>A0A1H3B4K7</accession>
<evidence type="ECO:0000256" key="8">
    <source>
        <dbReference type="ARBA" id="ARBA00023136"/>
    </source>
</evidence>
<keyword evidence="6 11" id="KW-0812">Transmembrane</keyword>
<keyword evidence="7 11" id="KW-1133">Transmembrane helix</keyword>
<dbReference type="Pfam" id="PF07963">
    <property type="entry name" value="N_methyl"/>
    <property type="match status" value="1"/>
</dbReference>
<keyword evidence="5" id="KW-0997">Cell inner membrane</keyword>
<sequence length="169" mass="18016">MNFLKKSRGFTLIELIVTIAVFGVIIALAAPSFQNMVISNRVAFDRDEFFNLLQFARSEAIKNGTAVTICKSSNGSSCDNSLGWNGGWLLFADTDRDGVLDASGDKVIKSVDPLEGLVVVTQSNGDNLVTFESRGLLIDGDGVFTFSHSAGAQFTKSVDLGITGRATKG</sequence>
<name>A0A1H3B4K7_9GAMM</name>
<dbReference type="InterPro" id="IPR022346">
    <property type="entry name" value="T2SS_GspH"/>
</dbReference>
<dbReference type="OrthoDB" id="5705058at2"/>
<keyword evidence="3" id="KW-1003">Cell membrane</keyword>
<dbReference type="AlphaFoldDB" id="A0A1H3B4K7"/>
<organism evidence="13 14">
    <name type="scientific">Marinobacter mobilis</name>
    <dbReference type="NCBI Taxonomy" id="488533"/>
    <lineage>
        <taxon>Bacteria</taxon>
        <taxon>Pseudomonadati</taxon>
        <taxon>Pseudomonadota</taxon>
        <taxon>Gammaproteobacteria</taxon>
        <taxon>Pseudomonadales</taxon>
        <taxon>Marinobacteraceae</taxon>
        <taxon>Marinobacter</taxon>
    </lineage>
</organism>
<keyword evidence="14" id="KW-1185">Reference proteome</keyword>
<keyword evidence="4" id="KW-0488">Methylation</keyword>
<evidence type="ECO:0000259" key="12">
    <source>
        <dbReference type="Pfam" id="PF12019"/>
    </source>
</evidence>
<dbReference type="Gene3D" id="3.55.40.10">
    <property type="entry name" value="minor pseudopilin epsh domain"/>
    <property type="match status" value="1"/>
</dbReference>
<proteinExistence type="inferred from homology"/>